<protein>
    <submittedName>
        <fullName evidence="2">Uncharacterized protein</fullName>
    </submittedName>
</protein>
<evidence type="ECO:0000313" key="2">
    <source>
        <dbReference type="EMBL" id="ADZ10042.1"/>
    </source>
</evidence>
<accession>F0TA92</accession>
<keyword evidence="1" id="KW-0472">Membrane</keyword>
<evidence type="ECO:0000313" key="3">
    <source>
        <dbReference type="Proteomes" id="UP000007490"/>
    </source>
</evidence>
<proteinExistence type="predicted"/>
<organism evidence="2 3">
    <name type="scientific">Methanobacterium lacus (strain AL-21)</name>
    <dbReference type="NCBI Taxonomy" id="877455"/>
    <lineage>
        <taxon>Archaea</taxon>
        <taxon>Methanobacteriati</taxon>
        <taxon>Methanobacteriota</taxon>
        <taxon>Methanomada group</taxon>
        <taxon>Methanobacteria</taxon>
        <taxon>Methanobacteriales</taxon>
        <taxon>Methanobacteriaceae</taxon>
        <taxon>Methanobacterium</taxon>
    </lineage>
</organism>
<evidence type="ECO:0000256" key="1">
    <source>
        <dbReference type="SAM" id="Phobius"/>
    </source>
</evidence>
<dbReference type="OrthoDB" id="82270at2157"/>
<dbReference type="Proteomes" id="UP000007490">
    <property type="component" value="Chromosome"/>
</dbReference>
<keyword evidence="3" id="KW-1185">Reference proteome</keyword>
<dbReference type="STRING" id="877455.Metbo_1820"/>
<dbReference type="HOGENOM" id="CLU_2911531_0_0_2"/>
<sequence length="61" mass="6936">MKPIVKGIKNYFSDKKNRIVHVIAGISGLLASLFSLMGFYDRILLFAVAICFNVVRMRMMP</sequence>
<dbReference type="eggNOG" id="arCOG10243">
    <property type="taxonomic scope" value="Archaea"/>
</dbReference>
<name>F0TA92_METLA</name>
<dbReference type="EMBL" id="CP002551">
    <property type="protein sequence ID" value="ADZ10042.1"/>
    <property type="molecule type" value="Genomic_DNA"/>
</dbReference>
<dbReference type="GeneID" id="10278277"/>
<dbReference type="AlphaFoldDB" id="F0TA92"/>
<feature type="transmembrane region" description="Helical" evidence="1">
    <location>
        <begin position="20"/>
        <end position="37"/>
    </location>
</feature>
<keyword evidence="1" id="KW-1133">Transmembrane helix</keyword>
<reference evidence="3" key="1">
    <citation type="submission" date="2011-02" db="EMBL/GenBank/DDBJ databases">
        <title>Complete sequence of Methanobacterium sp. AL-21.</title>
        <authorList>
            <consortium name="US DOE Joint Genome Institute"/>
            <person name="Lucas S."/>
            <person name="Copeland A."/>
            <person name="Lapidus A."/>
            <person name="Cheng J.-F."/>
            <person name="Goodwin L."/>
            <person name="Pitluck S."/>
            <person name="Chertkov O."/>
            <person name="Detter J.C."/>
            <person name="Han C."/>
            <person name="Tapia R."/>
            <person name="Land M."/>
            <person name="Hauser L."/>
            <person name="Kyrpides N."/>
            <person name="Ivanova N."/>
            <person name="Mikhailova N."/>
            <person name="Pagani I."/>
            <person name="Cadillo-Quiroz H."/>
            <person name="Imachi H."/>
            <person name="Zinder S."/>
            <person name="Liu W."/>
            <person name="Woyke T."/>
        </authorList>
    </citation>
    <scope>NUCLEOTIDE SEQUENCE [LARGE SCALE GENOMIC DNA]</scope>
    <source>
        <strain evidence="3">AL-21</strain>
    </source>
</reference>
<dbReference type="RefSeq" id="WP_013645393.1">
    <property type="nucleotide sequence ID" value="NC_015216.1"/>
</dbReference>
<keyword evidence="1" id="KW-0812">Transmembrane</keyword>
<gene>
    <name evidence="2" type="ordered locus">Metbo_1820</name>
</gene>
<dbReference type="KEGG" id="mel:Metbo_1820"/>
<reference evidence="2 3" key="2">
    <citation type="journal article" date="2014" name="Int. J. Syst. Evol. Microbiol.">
        <title>Methanobacterium paludis sp. nov. and a novel strain of Methanobacterium lacus isolated from northern peatlands.</title>
        <authorList>
            <person name="Cadillo-Quiroz H."/>
            <person name="Brauer S.L."/>
            <person name="Goodson N."/>
            <person name="Yavitt J.B."/>
            <person name="Zinder S.H."/>
        </authorList>
    </citation>
    <scope>NUCLEOTIDE SEQUENCE [LARGE SCALE GENOMIC DNA]</scope>
    <source>
        <strain evidence="2 3">AL-21</strain>
    </source>
</reference>